<organism evidence="2 3">
    <name type="scientific">Mytilus edulis</name>
    <name type="common">Blue mussel</name>
    <dbReference type="NCBI Taxonomy" id="6550"/>
    <lineage>
        <taxon>Eukaryota</taxon>
        <taxon>Metazoa</taxon>
        <taxon>Spiralia</taxon>
        <taxon>Lophotrochozoa</taxon>
        <taxon>Mollusca</taxon>
        <taxon>Bivalvia</taxon>
        <taxon>Autobranchia</taxon>
        <taxon>Pteriomorphia</taxon>
        <taxon>Mytilida</taxon>
        <taxon>Mytiloidea</taxon>
        <taxon>Mytilidae</taxon>
        <taxon>Mytilinae</taxon>
        <taxon>Mytilus</taxon>
    </lineage>
</organism>
<dbReference type="AlphaFoldDB" id="A0A8S3SQS5"/>
<dbReference type="SUPFAM" id="SSF48726">
    <property type="entry name" value="Immunoglobulin"/>
    <property type="match status" value="2"/>
</dbReference>
<evidence type="ECO:0000313" key="3">
    <source>
        <dbReference type="Proteomes" id="UP000683360"/>
    </source>
</evidence>
<dbReference type="PROSITE" id="PS50835">
    <property type="entry name" value="IG_LIKE"/>
    <property type="match status" value="1"/>
</dbReference>
<dbReference type="EMBL" id="CAJPWZ010001782">
    <property type="protein sequence ID" value="CAG2223306.1"/>
    <property type="molecule type" value="Genomic_DNA"/>
</dbReference>
<evidence type="ECO:0000259" key="1">
    <source>
        <dbReference type="PROSITE" id="PS50835"/>
    </source>
</evidence>
<dbReference type="Proteomes" id="UP000683360">
    <property type="component" value="Unassembled WGS sequence"/>
</dbReference>
<sequence length="324" mass="36511">MYIKFSDSPVLALNARTECFSTLSIVLTCSVSGELFKYGFKRWIHSFNGVIIRTLNGINAKNSTSVIIKSCGYQDAGSYTCTAWNDNGMETFWTNKTSIVKVLGPPVVVESHTSQDQYTLLSVKFYSISQSINVQWYLFDEPIFNTSTVVLPTEITLMIYGNKILSGGYYTNISLENQKAGTYSVIIGNEYGKTKQIFGVIIKVKKAKDDYKCKLTSQFIDKNVPPGKWWRIAKSVSNFTKKRFPPFLEHDGQIFIHPLDKSEILNNHFANIANIDTEPEIPDNNEPPPCHLNKFVITEKEILDQLKILNVNKPAGPDGISPRI</sequence>
<dbReference type="Gene3D" id="2.60.40.10">
    <property type="entry name" value="Immunoglobulins"/>
    <property type="match status" value="1"/>
</dbReference>
<dbReference type="InterPro" id="IPR013783">
    <property type="entry name" value="Ig-like_fold"/>
</dbReference>
<feature type="domain" description="Ig-like" evidence="1">
    <location>
        <begin position="9"/>
        <end position="100"/>
    </location>
</feature>
<reference evidence="2" key="1">
    <citation type="submission" date="2021-03" db="EMBL/GenBank/DDBJ databases">
        <authorList>
            <person name="Bekaert M."/>
        </authorList>
    </citation>
    <scope>NUCLEOTIDE SEQUENCE</scope>
</reference>
<proteinExistence type="predicted"/>
<evidence type="ECO:0000313" key="2">
    <source>
        <dbReference type="EMBL" id="CAG2223306.1"/>
    </source>
</evidence>
<comment type="caution">
    <text evidence="2">The sequence shown here is derived from an EMBL/GenBank/DDBJ whole genome shotgun (WGS) entry which is preliminary data.</text>
</comment>
<dbReference type="InterPro" id="IPR007110">
    <property type="entry name" value="Ig-like_dom"/>
</dbReference>
<protein>
    <recommendedName>
        <fullName evidence="1">Ig-like domain-containing protein</fullName>
    </recommendedName>
</protein>
<name>A0A8S3SQS5_MYTED</name>
<gene>
    <name evidence="2" type="ORF">MEDL_36576</name>
</gene>
<accession>A0A8S3SQS5</accession>
<dbReference type="InterPro" id="IPR036179">
    <property type="entry name" value="Ig-like_dom_sf"/>
</dbReference>
<keyword evidence="3" id="KW-1185">Reference proteome</keyword>